<proteinExistence type="predicted"/>
<accession>A0A1H3TTV7</accession>
<gene>
    <name evidence="1" type="ORF">SAMN05421547_13271</name>
</gene>
<dbReference type="GeneID" id="94691357"/>
<dbReference type="EMBL" id="FNPE01000032">
    <property type="protein sequence ID" value="SDZ53644.1"/>
    <property type="molecule type" value="Genomic_DNA"/>
</dbReference>
<evidence type="ECO:0000313" key="2">
    <source>
        <dbReference type="Proteomes" id="UP000183417"/>
    </source>
</evidence>
<sequence>MAKVKFPYKGWVLTPAFKPVEKTFVKQAPFYDDWHRDEGGKAYNVNSIGRDQAAAIARGREMLDKQQAALDKKQANIEKRRAALDKASA</sequence>
<dbReference type="AlphaFoldDB" id="A0A1H3TTV7"/>
<reference evidence="1 2" key="1">
    <citation type="submission" date="2016-10" db="EMBL/GenBank/DDBJ databases">
        <authorList>
            <person name="de Groot N.N."/>
        </authorList>
    </citation>
    <scope>NUCLEOTIDE SEQUENCE [LARGE SCALE GENOMIC DNA]</scope>
    <source>
        <strain evidence="1 2">LMG 24775</strain>
    </source>
</reference>
<name>A0A1H3TTV7_9BURK</name>
<protein>
    <submittedName>
        <fullName evidence="1">Uncharacterized protein</fullName>
    </submittedName>
</protein>
<dbReference type="RefSeq" id="WP_074923721.1">
    <property type="nucleotide sequence ID" value="NZ_CP141274.1"/>
</dbReference>
<organism evidence="1 2">
    <name type="scientific">Delftia lacustris</name>
    <dbReference type="NCBI Taxonomy" id="558537"/>
    <lineage>
        <taxon>Bacteria</taxon>
        <taxon>Pseudomonadati</taxon>
        <taxon>Pseudomonadota</taxon>
        <taxon>Betaproteobacteria</taxon>
        <taxon>Burkholderiales</taxon>
        <taxon>Comamonadaceae</taxon>
        <taxon>Delftia</taxon>
    </lineage>
</organism>
<dbReference type="Proteomes" id="UP000183417">
    <property type="component" value="Unassembled WGS sequence"/>
</dbReference>
<evidence type="ECO:0000313" key="1">
    <source>
        <dbReference type="EMBL" id="SDZ53644.1"/>
    </source>
</evidence>